<dbReference type="Proteomes" id="UP001301442">
    <property type="component" value="Chromosome"/>
</dbReference>
<organism evidence="3 4">
    <name type="scientific">Thalassotalea fonticola</name>
    <dbReference type="NCBI Taxonomy" id="3065649"/>
    <lineage>
        <taxon>Bacteria</taxon>
        <taxon>Pseudomonadati</taxon>
        <taxon>Pseudomonadota</taxon>
        <taxon>Gammaproteobacteria</taxon>
        <taxon>Alteromonadales</taxon>
        <taxon>Colwelliaceae</taxon>
        <taxon>Thalassotalea</taxon>
    </lineage>
</organism>
<evidence type="ECO:0000313" key="4">
    <source>
        <dbReference type="Proteomes" id="UP001301442"/>
    </source>
</evidence>
<dbReference type="InterPro" id="IPR003719">
    <property type="entry name" value="Phenazine_PhzF-like"/>
</dbReference>
<dbReference type="EMBL" id="CP136600">
    <property type="protein sequence ID" value="WOH38329.1"/>
    <property type="molecule type" value="Genomic_DNA"/>
</dbReference>
<reference evidence="3 4" key="1">
    <citation type="submission" date="2023-09" db="EMBL/GenBank/DDBJ databases">
        <authorList>
            <person name="Qi X."/>
        </authorList>
    </citation>
    <scope>NUCLEOTIDE SEQUENCE [LARGE SCALE GENOMIC DNA]</scope>
    <source>
        <strain evidence="3 4">S1-1</strain>
    </source>
</reference>
<comment type="similarity">
    <text evidence="1">Belongs to the PhzF family.</text>
</comment>
<name>A0ABZ0GRL0_9GAMM</name>
<sequence>MQLNIQFINAFTDTLFKGNSAAVIMLEQWLNNDLMQAIATENMLAETAFIIKLSDGRYHIRWFSPLTEIDFCGHASLASAYVLFNKNKSLSSLVFHADAVGDFNIEKEGDFITMNFPLMMPEPVAEIPDLLLDGLSIKPAQVLKNTQAYFAVYENEEDVINVMQNVDKIKQLAPLDVVVTSTSKRYDFISRYFWPANGGDEDPVTGSIHAGLAPYWSKRLRVTSLLARQASYRGGLLKCTVLNERVLVSGKAVKYLSGTIDV</sequence>
<evidence type="ECO:0000256" key="2">
    <source>
        <dbReference type="ARBA" id="ARBA00023235"/>
    </source>
</evidence>
<keyword evidence="4" id="KW-1185">Reference proteome</keyword>
<gene>
    <name evidence="3" type="ORF">RI844_03590</name>
</gene>
<evidence type="ECO:0000313" key="3">
    <source>
        <dbReference type="EMBL" id="WOH38329.1"/>
    </source>
</evidence>
<evidence type="ECO:0000256" key="1">
    <source>
        <dbReference type="ARBA" id="ARBA00008270"/>
    </source>
</evidence>
<dbReference type="PANTHER" id="PTHR13774:SF17">
    <property type="entry name" value="PHENAZINE BIOSYNTHESIS-LIKE DOMAIN-CONTAINING PROTEIN"/>
    <property type="match status" value="1"/>
</dbReference>
<dbReference type="RefSeq" id="WP_348397101.1">
    <property type="nucleotide sequence ID" value="NZ_CP136600.1"/>
</dbReference>
<protein>
    <submittedName>
        <fullName evidence="3">PhzF family phenazine biosynthesis protein</fullName>
    </submittedName>
</protein>
<dbReference type="PIRSF" id="PIRSF016184">
    <property type="entry name" value="PhzC_PhzF"/>
    <property type="match status" value="1"/>
</dbReference>
<proteinExistence type="inferred from homology"/>
<dbReference type="NCBIfam" id="TIGR00654">
    <property type="entry name" value="PhzF_family"/>
    <property type="match status" value="1"/>
</dbReference>
<dbReference type="Pfam" id="PF02567">
    <property type="entry name" value="PhzC-PhzF"/>
    <property type="match status" value="1"/>
</dbReference>
<dbReference type="SUPFAM" id="SSF54506">
    <property type="entry name" value="Diaminopimelate epimerase-like"/>
    <property type="match status" value="1"/>
</dbReference>
<dbReference type="Gene3D" id="3.10.310.10">
    <property type="entry name" value="Diaminopimelate Epimerase, Chain A, domain 1"/>
    <property type="match status" value="2"/>
</dbReference>
<keyword evidence="2" id="KW-0413">Isomerase</keyword>
<accession>A0ABZ0GRL0</accession>
<dbReference type="PANTHER" id="PTHR13774">
    <property type="entry name" value="PHENAZINE BIOSYNTHESIS PROTEIN"/>
    <property type="match status" value="1"/>
</dbReference>